<reference evidence="2" key="1">
    <citation type="submission" date="2017-11" db="EMBL/GenBank/DDBJ databases">
        <authorList>
            <person name="Watanabe M."/>
            <person name="Kojima H."/>
        </authorList>
    </citation>
    <scope>NUCLEOTIDE SEQUENCE [LARGE SCALE GENOMIC DNA]</scope>
    <source>
        <strain evidence="2">Tokyo 01</strain>
    </source>
</reference>
<keyword evidence="2" id="KW-1185">Reference proteome</keyword>
<name>A0A401FYI7_9BACT</name>
<gene>
    <name evidence="1" type="ORF">DENIS_2976</name>
</gene>
<protein>
    <recommendedName>
        <fullName evidence="3">PBP domain-containing protein</fullName>
    </recommendedName>
</protein>
<dbReference type="Proteomes" id="UP000288096">
    <property type="component" value="Unassembled WGS sequence"/>
</dbReference>
<dbReference type="EMBL" id="BEXT01000001">
    <property type="protein sequence ID" value="GBC62013.1"/>
    <property type="molecule type" value="Genomic_DNA"/>
</dbReference>
<dbReference type="OrthoDB" id="5422388at2"/>
<organism evidence="1 2">
    <name type="scientific">Desulfonema ishimotonii</name>
    <dbReference type="NCBI Taxonomy" id="45657"/>
    <lineage>
        <taxon>Bacteria</taxon>
        <taxon>Pseudomonadati</taxon>
        <taxon>Thermodesulfobacteriota</taxon>
        <taxon>Desulfobacteria</taxon>
        <taxon>Desulfobacterales</taxon>
        <taxon>Desulfococcaceae</taxon>
        <taxon>Desulfonema</taxon>
    </lineage>
</organism>
<reference evidence="2" key="2">
    <citation type="submission" date="2019-01" db="EMBL/GenBank/DDBJ databases">
        <title>Genome sequence of Desulfonema ishimotonii strain Tokyo 01.</title>
        <authorList>
            <person name="Fukui M."/>
        </authorList>
    </citation>
    <scope>NUCLEOTIDE SEQUENCE [LARGE SCALE GENOMIC DNA]</scope>
    <source>
        <strain evidence="2">Tokyo 01</strain>
    </source>
</reference>
<dbReference type="AlphaFoldDB" id="A0A401FYI7"/>
<proteinExistence type="predicted"/>
<dbReference type="SUPFAM" id="SSF53850">
    <property type="entry name" value="Periplasmic binding protein-like II"/>
    <property type="match status" value="1"/>
</dbReference>
<sequence>MTKVKQKIGWTIAVLTGAFLLLQNAFFISDSCAKDLLIIANKDVPVDELKRADLESIFLGQKVKWGDGSKITFVLLRTESHETFLRENLRSTPAQYRQYWKKMIFTGKARAPKAFRSPEKLVEYIAGTSGTIGYIPSETYNDNVKIISVQ</sequence>
<dbReference type="Gene3D" id="3.40.190.10">
    <property type="entry name" value="Periplasmic binding protein-like II"/>
    <property type="match status" value="1"/>
</dbReference>
<comment type="caution">
    <text evidence="1">The sequence shown here is derived from an EMBL/GenBank/DDBJ whole genome shotgun (WGS) entry which is preliminary data.</text>
</comment>
<evidence type="ECO:0008006" key="3">
    <source>
        <dbReference type="Google" id="ProtNLM"/>
    </source>
</evidence>
<evidence type="ECO:0000313" key="2">
    <source>
        <dbReference type="Proteomes" id="UP000288096"/>
    </source>
</evidence>
<dbReference type="RefSeq" id="WP_124329229.1">
    <property type="nucleotide sequence ID" value="NZ_BEXT01000001.1"/>
</dbReference>
<accession>A0A401FYI7</accession>
<evidence type="ECO:0000313" key="1">
    <source>
        <dbReference type="EMBL" id="GBC62013.1"/>
    </source>
</evidence>